<feature type="compositionally biased region" description="Polar residues" evidence="1">
    <location>
        <begin position="72"/>
        <end position="87"/>
    </location>
</feature>
<protein>
    <submittedName>
        <fullName evidence="2">Uncharacterized protein</fullName>
    </submittedName>
</protein>
<sequence length="194" mass="22329">MKFRRHNQETWKQTTQGRQVNYKQQSNPRAVQHSKVLVQHNQPNNIDLKPKRKHSRRHQRAQRQTQREKPSPRQQQNSSGKHHQNTGNQAMHLNLEGNATATKNKHNTVLGKPHFYQNLQRRTLGAPHWSSQPVSTRPTTIIDKCLSTQPAMQHSTQNIYLARATTPTEQSIAHNGAHARETKHITNTAHTPTT</sequence>
<reference evidence="2" key="1">
    <citation type="submission" date="2017-07" db="EMBL/GenBank/DDBJ databases">
        <title>Taro Niue Genome Assembly and Annotation.</title>
        <authorList>
            <person name="Atibalentja N."/>
            <person name="Keating K."/>
            <person name="Fields C.J."/>
        </authorList>
    </citation>
    <scope>NUCLEOTIDE SEQUENCE</scope>
    <source>
        <strain evidence="2">Niue_2</strain>
        <tissue evidence="2">Leaf</tissue>
    </source>
</reference>
<comment type="caution">
    <text evidence="2">The sequence shown here is derived from an EMBL/GenBank/DDBJ whole genome shotgun (WGS) entry which is preliminary data.</text>
</comment>
<evidence type="ECO:0000256" key="1">
    <source>
        <dbReference type="SAM" id="MobiDB-lite"/>
    </source>
</evidence>
<evidence type="ECO:0000313" key="3">
    <source>
        <dbReference type="Proteomes" id="UP000652761"/>
    </source>
</evidence>
<feature type="region of interest" description="Disordered" evidence="1">
    <location>
        <begin position="1"/>
        <end position="87"/>
    </location>
</feature>
<feature type="compositionally biased region" description="Basic residues" evidence="1">
    <location>
        <begin position="50"/>
        <end position="61"/>
    </location>
</feature>
<gene>
    <name evidence="2" type="ORF">Taro_022501</name>
</gene>
<dbReference type="Proteomes" id="UP000652761">
    <property type="component" value="Unassembled WGS sequence"/>
</dbReference>
<name>A0A843V5I4_COLES</name>
<feature type="compositionally biased region" description="Polar residues" evidence="1">
    <location>
        <begin position="10"/>
        <end position="29"/>
    </location>
</feature>
<evidence type="ECO:0000313" key="2">
    <source>
        <dbReference type="EMBL" id="MQL89917.1"/>
    </source>
</evidence>
<keyword evidence="3" id="KW-1185">Reference proteome</keyword>
<dbReference type="EMBL" id="NMUH01001190">
    <property type="protein sequence ID" value="MQL89917.1"/>
    <property type="molecule type" value="Genomic_DNA"/>
</dbReference>
<accession>A0A843V5I4</accession>
<dbReference type="AlphaFoldDB" id="A0A843V5I4"/>
<proteinExistence type="predicted"/>
<organism evidence="2 3">
    <name type="scientific">Colocasia esculenta</name>
    <name type="common">Wild taro</name>
    <name type="synonym">Arum esculentum</name>
    <dbReference type="NCBI Taxonomy" id="4460"/>
    <lineage>
        <taxon>Eukaryota</taxon>
        <taxon>Viridiplantae</taxon>
        <taxon>Streptophyta</taxon>
        <taxon>Embryophyta</taxon>
        <taxon>Tracheophyta</taxon>
        <taxon>Spermatophyta</taxon>
        <taxon>Magnoliopsida</taxon>
        <taxon>Liliopsida</taxon>
        <taxon>Araceae</taxon>
        <taxon>Aroideae</taxon>
        <taxon>Colocasieae</taxon>
        <taxon>Colocasia</taxon>
    </lineage>
</organism>